<dbReference type="InterPro" id="IPR036866">
    <property type="entry name" value="RibonucZ/Hydroxyglut_hydro"/>
</dbReference>
<accession>A0A0R1W3A3</accession>
<dbReference type="STRING" id="1423735.FC15_GL001189"/>
<keyword evidence="1 4" id="KW-0269">Exonuclease</keyword>
<proteinExistence type="predicted"/>
<dbReference type="InterPro" id="IPR001279">
    <property type="entry name" value="Metallo-B-lactamas"/>
</dbReference>
<dbReference type="SUPFAM" id="SSF56281">
    <property type="entry name" value="Metallo-hydrolase/oxidoreductase"/>
    <property type="match status" value="1"/>
</dbReference>
<reference evidence="4 5" key="1">
    <citation type="journal article" date="2015" name="Genome Announc.">
        <title>Expanding the biotechnology potential of lactobacilli through comparative genomics of 213 strains and associated genera.</title>
        <authorList>
            <person name="Sun Z."/>
            <person name="Harris H.M."/>
            <person name="McCann A."/>
            <person name="Guo C."/>
            <person name="Argimon S."/>
            <person name="Zhang W."/>
            <person name="Yang X."/>
            <person name="Jeffery I.B."/>
            <person name="Cooney J.C."/>
            <person name="Kagawa T.F."/>
            <person name="Liu W."/>
            <person name="Song Y."/>
            <person name="Salvetti E."/>
            <person name="Wrobel A."/>
            <person name="Rasinkangas P."/>
            <person name="Parkhill J."/>
            <person name="Rea M.C."/>
            <person name="O'Sullivan O."/>
            <person name="Ritari J."/>
            <person name="Douillard F.P."/>
            <person name="Paul Ross R."/>
            <person name="Yang R."/>
            <person name="Briner A.E."/>
            <person name="Felis G.E."/>
            <person name="de Vos W.M."/>
            <person name="Barrangou R."/>
            <person name="Klaenhammer T.R."/>
            <person name="Caufield P.W."/>
            <person name="Cui Y."/>
            <person name="Zhang H."/>
            <person name="O'Toole P.W."/>
        </authorList>
    </citation>
    <scope>NUCLEOTIDE SEQUENCE [LARGE SCALE GENOMIC DNA]</scope>
    <source>
        <strain evidence="4 5">DSM 17758</strain>
    </source>
</reference>
<dbReference type="InterPro" id="IPR042173">
    <property type="entry name" value="RNase_J_2"/>
</dbReference>
<organism evidence="4 5">
    <name type="scientific">Lapidilactobacillus concavus DSM 17758</name>
    <dbReference type="NCBI Taxonomy" id="1423735"/>
    <lineage>
        <taxon>Bacteria</taxon>
        <taxon>Bacillati</taxon>
        <taxon>Bacillota</taxon>
        <taxon>Bacilli</taxon>
        <taxon>Lactobacillales</taxon>
        <taxon>Lactobacillaceae</taxon>
        <taxon>Lapidilactobacillus</taxon>
    </lineage>
</organism>
<evidence type="ECO:0000313" key="5">
    <source>
        <dbReference type="Proteomes" id="UP000051315"/>
    </source>
</evidence>
<dbReference type="GO" id="GO:0004527">
    <property type="term" value="F:exonuclease activity"/>
    <property type="evidence" value="ECO:0007669"/>
    <property type="project" value="UniProtKB-KW"/>
</dbReference>
<dbReference type="GO" id="GO:0003723">
    <property type="term" value="F:RNA binding"/>
    <property type="evidence" value="ECO:0007669"/>
    <property type="project" value="UniProtKB-KW"/>
</dbReference>
<feature type="domain" description="Metallo-beta-lactamase" evidence="3">
    <location>
        <begin position="14"/>
        <end position="218"/>
    </location>
</feature>
<dbReference type="RefSeq" id="WP_057823852.1">
    <property type="nucleotide sequence ID" value="NZ_AZFX01000036.1"/>
</dbReference>
<protein>
    <submittedName>
        <fullName evidence="4">Exonuclease of the beta-lactamase fold</fullName>
    </submittedName>
</protein>
<evidence type="ECO:0000256" key="1">
    <source>
        <dbReference type="ARBA" id="ARBA00022839"/>
    </source>
</evidence>
<dbReference type="Gene3D" id="3.40.50.10710">
    <property type="entry name" value="Metallo-hydrolase/oxidoreductase"/>
    <property type="match status" value="1"/>
</dbReference>
<gene>
    <name evidence="4" type="ORF">FC15_GL001189</name>
</gene>
<name>A0A0R1W3A3_9LACO</name>
<dbReference type="Pfam" id="PF12706">
    <property type="entry name" value="Lactamase_B_2"/>
    <property type="match status" value="1"/>
</dbReference>
<dbReference type="SMART" id="SM00849">
    <property type="entry name" value="Lactamase_B"/>
    <property type="match status" value="1"/>
</dbReference>
<keyword evidence="5" id="KW-1185">Reference proteome</keyword>
<dbReference type="AlphaFoldDB" id="A0A0R1W3A3"/>
<dbReference type="PATRIC" id="fig|1423735.3.peg.1235"/>
<keyword evidence="1 4" id="KW-0540">Nuclease</keyword>
<dbReference type="Gene3D" id="3.60.15.10">
    <property type="entry name" value="Ribonuclease Z/Hydroxyacylglutathione hydrolase-like"/>
    <property type="match status" value="1"/>
</dbReference>
<dbReference type="EMBL" id="AZFX01000036">
    <property type="protein sequence ID" value="KRM10587.1"/>
    <property type="molecule type" value="Genomic_DNA"/>
</dbReference>
<keyword evidence="2" id="KW-0694">RNA-binding</keyword>
<dbReference type="PANTHER" id="PTHR43694:SF1">
    <property type="entry name" value="RIBONUCLEASE J"/>
    <property type="match status" value="1"/>
</dbReference>
<keyword evidence="1 4" id="KW-0378">Hydrolase</keyword>
<evidence type="ECO:0000313" key="4">
    <source>
        <dbReference type="EMBL" id="KRM10587.1"/>
    </source>
</evidence>
<evidence type="ECO:0000256" key="2">
    <source>
        <dbReference type="ARBA" id="ARBA00022884"/>
    </source>
</evidence>
<dbReference type="Proteomes" id="UP000051315">
    <property type="component" value="Unassembled WGS sequence"/>
</dbReference>
<dbReference type="PANTHER" id="PTHR43694">
    <property type="entry name" value="RIBONUCLEASE J"/>
    <property type="match status" value="1"/>
</dbReference>
<sequence>MTTLRFLNGTDTIGGNMIEFVHQNSRVIMDFGIASNFDQKTVQQAMDDHDLPHLPDLLLPDQPQKFAHQAIFISHLHIDHMGALKYLQNTEIPIYLSNDAKKLYDVLMDEGVETRVANLHGLNDSETIQVGHLQVTGFLSDHDTVGPMAFLIDDGEHQFMHSGDVRINGPHQDRVTNWATRVQNQLLVYLTEATTYSFDTEQPLVIAGNNTEPIYREQDLVPLFKKQMANVKTNLLINPYPRNVERLINLNQAALEANRPIIWEANYAQLIRAFAPDVTCYQIIDNQIAPNEFNWHWQDLLNTLQHSPEKFVVQNSWQQHHRLADFHDGVYLHLNGEPLGDYDPNFNKLKSILDEQHLEFIPMGASGHAAKQDIFALAKQINARYTVPWHSFKPELLADQLITTHTEAWLPERDLYYEFK</sequence>
<comment type="caution">
    <text evidence="4">The sequence shown here is derived from an EMBL/GenBank/DDBJ whole genome shotgun (WGS) entry which is preliminary data.</text>
</comment>
<evidence type="ECO:0000259" key="3">
    <source>
        <dbReference type="SMART" id="SM00849"/>
    </source>
</evidence>
<dbReference type="OrthoDB" id="9803916at2"/>